<dbReference type="GO" id="GO:1902600">
    <property type="term" value="P:proton transmembrane transport"/>
    <property type="evidence" value="ECO:0007669"/>
    <property type="project" value="InterPro"/>
</dbReference>
<dbReference type="InterPro" id="IPR038770">
    <property type="entry name" value="Na+/solute_symporter_sf"/>
</dbReference>
<feature type="domain" description="Cation/H+ exchanger transmembrane" evidence="7">
    <location>
        <begin position="16"/>
        <end position="385"/>
    </location>
</feature>
<evidence type="ECO:0000313" key="9">
    <source>
        <dbReference type="Proteomes" id="UP000235653"/>
    </source>
</evidence>
<dbReference type="AlphaFoldDB" id="A0A2P5P5A7"/>
<dbReference type="OrthoDB" id="9793589at2"/>
<keyword evidence="3" id="KW-0813">Transport</keyword>
<evidence type="ECO:0000259" key="7">
    <source>
        <dbReference type="Pfam" id="PF00999"/>
    </source>
</evidence>
<comment type="caution">
    <text evidence="8">The sequence shown here is derived from an EMBL/GenBank/DDBJ whole genome shotgun (WGS) entry which is preliminary data.</text>
</comment>
<reference evidence="8 9" key="1">
    <citation type="journal article" date="2017" name="ISME J.">
        <title>Grape pomace compost harbors organohalide-respiring Dehalogenimonas species with novel reductive dehalogenase genes.</title>
        <authorList>
            <person name="Yang Y."/>
            <person name="Higgins S.A."/>
            <person name="Yan J."/>
            <person name="Simsir B."/>
            <person name="Chourey K."/>
            <person name="Iyer R."/>
            <person name="Hettich R.L."/>
            <person name="Baldwin B."/>
            <person name="Ogles D.M."/>
            <person name="Loffler F.E."/>
        </authorList>
    </citation>
    <scope>NUCLEOTIDE SEQUENCE [LARGE SCALE GENOMIC DNA]</scope>
    <source>
        <strain evidence="8 9">GP</strain>
    </source>
</reference>
<keyword evidence="4" id="KW-0812">Transmembrane</keyword>
<dbReference type="InterPro" id="IPR006153">
    <property type="entry name" value="Cation/H_exchanger_TM"/>
</dbReference>
<evidence type="ECO:0000313" key="8">
    <source>
        <dbReference type="EMBL" id="PPD57475.1"/>
    </source>
</evidence>
<sequence length="412" mass="44663">MEFSTEVIADFAVIMTVGAIATFIFHRLKQPLILGYLIAGIIIGPYTPPFGFINRPEVLEASAELGVILLLFGIGLEFPLKKLMSVGLKAYAVISIIEIVWMFVLSFFIGLLLEWPVMDSLFLGMALASSSTVVIAKVLSDMGKLQDTSALVMMGVLVVEDLIVVLALGLATSVIDAGSISFLDLSFSVGRMLLFVIGSLVIGLRFIPRIIDWINHPEEGEGYTEHDEVIVLTALGFCFALSVIANFLDLSMAIGAFLMGVIIASARSAHRISFLTLRIKEMFGAMFFVSIGALIDITQFTTFFLPGLLVIATMLLGKVVGCGLGTRLMGYDLSTSLKVGLGMGQVGEFALIVAKSGQDLGVTSPFLFPIIGMAVGVTAFMTPYLIRFSYRLNPEWISNAWGKDRWNRPGDK</sequence>
<dbReference type="PANTHER" id="PTHR42751">
    <property type="entry name" value="SODIUM/HYDROGEN EXCHANGER FAMILY/TRKA DOMAIN PROTEIN"/>
    <property type="match status" value="1"/>
</dbReference>
<protein>
    <submittedName>
        <fullName evidence="8">Cation:proton antiporter</fullName>
    </submittedName>
</protein>
<dbReference type="Gene3D" id="1.20.1530.20">
    <property type="match status" value="1"/>
</dbReference>
<evidence type="ECO:0000256" key="5">
    <source>
        <dbReference type="ARBA" id="ARBA00022989"/>
    </source>
</evidence>
<organism evidence="8 9">
    <name type="scientific">Dehalogenimonas etheniformans</name>
    <dbReference type="NCBI Taxonomy" id="1536648"/>
    <lineage>
        <taxon>Bacteria</taxon>
        <taxon>Bacillati</taxon>
        <taxon>Chloroflexota</taxon>
        <taxon>Dehalococcoidia</taxon>
        <taxon>Dehalococcoidales</taxon>
        <taxon>Dehalococcoidaceae</taxon>
        <taxon>Dehalogenimonas</taxon>
    </lineage>
</organism>
<gene>
    <name evidence="8" type="ORF">JP09_009100</name>
</gene>
<dbReference type="RefSeq" id="WP_102331667.1">
    <property type="nucleotide sequence ID" value="NZ_CP058566.2"/>
</dbReference>
<keyword evidence="5" id="KW-1133">Transmembrane helix</keyword>
<dbReference type="GO" id="GO:0015297">
    <property type="term" value="F:antiporter activity"/>
    <property type="evidence" value="ECO:0007669"/>
    <property type="project" value="InterPro"/>
</dbReference>
<accession>A0A2P5P5A7</accession>
<keyword evidence="6" id="KW-0472">Membrane</keyword>
<dbReference type="PANTHER" id="PTHR42751:SF3">
    <property type="entry name" value="SODIUM_GLUTAMATE SYMPORTER"/>
    <property type="match status" value="1"/>
</dbReference>
<dbReference type="EMBL" id="JQAN02000012">
    <property type="protein sequence ID" value="PPD57475.1"/>
    <property type="molecule type" value="Genomic_DNA"/>
</dbReference>
<dbReference type="GO" id="GO:0016020">
    <property type="term" value="C:membrane"/>
    <property type="evidence" value="ECO:0007669"/>
    <property type="project" value="UniProtKB-SubCell"/>
</dbReference>
<evidence type="ECO:0000256" key="3">
    <source>
        <dbReference type="ARBA" id="ARBA00022448"/>
    </source>
</evidence>
<comment type="similarity">
    <text evidence="2">Belongs to the monovalent cation:proton antiporter 2 (CPA2) transporter (TC 2.A.37) family.</text>
</comment>
<comment type="subcellular location">
    <subcellularLocation>
        <location evidence="1">Membrane</location>
        <topology evidence="1">Multi-pass membrane protein</topology>
    </subcellularLocation>
</comment>
<dbReference type="Proteomes" id="UP000235653">
    <property type="component" value="Unassembled WGS sequence"/>
</dbReference>
<evidence type="ECO:0000256" key="6">
    <source>
        <dbReference type="ARBA" id="ARBA00023136"/>
    </source>
</evidence>
<evidence type="ECO:0000256" key="1">
    <source>
        <dbReference type="ARBA" id="ARBA00004141"/>
    </source>
</evidence>
<dbReference type="Pfam" id="PF00999">
    <property type="entry name" value="Na_H_Exchanger"/>
    <property type="match status" value="1"/>
</dbReference>
<evidence type="ECO:0000256" key="2">
    <source>
        <dbReference type="ARBA" id="ARBA00005551"/>
    </source>
</evidence>
<proteinExistence type="inferred from homology"/>
<keyword evidence="9" id="KW-1185">Reference proteome</keyword>
<name>A0A2P5P5A7_9CHLR</name>
<evidence type="ECO:0000256" key="4">
    <source>
        <dbReference type="ARBA" id="ARBA00022692"/>
    </source>
</evidence>